<dbReference type="PANTHER" id="PTHR34107:SF4">
    <property type="entry name" value="SLL1222 PROTEIN"/>
    <property type="match status" value="1"/>
</dbReference>
<dbReference type="InterPro" id="IPR008538">
    <property type="entry name" value="Uma2"/>
</dbReference>
<organism evidence="3 4">
    <name type="scientific">Cohnella rhizosphaerae</name>
    <dbReference type="NCBI Taxonomy" id="1457232"/>
    <lineage>
        <taxon>Bacteria</taxon>
        <taxon>Bacillati</taxon>
        <taxon>Bacillota</taxon>
        <taxon>Bacilli</taxon>
        <taxon>Bacillales</taxon>
        <taxon>Paenibacillaceae</taxon>
        <taxon>Cohnella</taxon>
    </lineage>
</organism>
<evidence type="ECO:0000256" key="1">
    <source>
        <dbReference type="SAM" id="MobiDB-lite"/>
    </source>
</evidence>
<feature type="domain" description="Putative restriction endonuclease" evidence="2">
    <location>
        <begin position="50"/>
        <end position="205"/>
    </location>
</feature>
<sequence>MNDEYKKGKAGKESKAGQEGKETRETRENKETRESKTDEVREQIVTYEIYADMPDDGNRYEIFDGKLELMSGPNIFHQAISGKLHLLLQSCTSDYIVLYSPLDVILSRTNVMQPDLVLVSKDRWEIVSKRGVEGAPDLAVEILSPGSRKRDRVRKHAVYEKHGVSEYWIVDPTARTLEQFILVDGRYRVGELFEEQDRVVSERFPCVSFAVDELFKGDVLERLAALN</sequence>
<reference evidence="3" key="1">
    <citation type="submission" date="2022-10" db="EMBL/GenBank/DDBJ databases">
        <title>Comparative genomic analysis of Cohnella hashimotonis sp. nov., isolated from the International Space Station.</title>
        <authorList>
            <person name="Simpson A."/>
            <person name="Venkateswaran K."/>
        </authorList>
    </citation>
    <scope>NUCLEOTIDE SEQUENCE</scope>
    <source>
        <strain evidence="3">DSM 28161</strain>
    </source>
</reference>
<dbReference type="Proteomes" id="UP001153404">
    <property type="component" value="Unassembled WGS sequence"/>
</dbReference>
<dbReference type="EMBL" id="JAPDIA010000007">
    <property type="protein sequence ID" value="MDG0811650.1"/>
    <property type="molecule type" value="Genomic_DNA"/>
</dbReference>
<keyword evidence="3" id="KW-0378">Hydrolase</keyword>
<keyword evidence="4" id="KW-1185">Reference proteome</keyword>
<evidence type="ECO:0000313" key="3">
    <source>
        <dbReference type="EMBL" id="MDG0811650.1"/>
    </source>
</evidence>
<keyword evidence="3" id="KW-0540">Nuclease</keyword>
<proteinExistence type="predicted"/>
<keyword evidence="3" id="KW-0255">Endonuclease</keyword>
<protein>
    <submittedName>
        <fullName evidence="3">Uma2 family endonuclease</fullName>
    </submittedName>
</protein>
<dbReference type="Gene3D" id="3.90.1570.10">
    <property type="entry name" value="tt1808, chain A"/>
    <property type="match status" value="1"/>
</dbReference>
<accession>A0A9X4KV45</accession>
<dbReference type="InterPro" id="IPR012296">
    <property type="entry name" value="Nuclease_put_TT1808"/>
</dbReference>
<dbReference type="InterPro" id="IPR011335">
    <property type="entry name" value="Restrct_endonuc-II-like"/>
</dbReference>
<dbReference type="CDD" id="cd06260">
    <property type="entry name" value="DUF820-like"/>
    <property type="match status" value="1"/>
</dbReference>
<evidence type="ECO:0000313" key="4">
    <source>
        <dbReference type="Proteomes" id="UP001153404"/>
    </source>
</evidence>
<evidence type="ECO:0000259" key="2">
    <source>
        <dbReference type="Pfam" id="PF05685"/>
    </source>
</evidence>
<dbReference type="AlphaFoldDB" id="A0A9X4KV45"/>
<comment type="caution">
    <text evidence="3">The sequence shown here is derived from an EMBL/GenBank/DDBJ whole genome shotgun (WGS) entry which is preliminary data.</text>
</comment>
<dbReference type="PANTHER" id="PTHR34107">
    <property type="entry name" value="SLL0198 PROTEIN-RELATED"/>
    <property type="match status" value="1"/>
</dbReference>
<dbReference type="SUPFAM" id="SSF52980">
    <property type="entry name" value="Restriction endonuclease-like"/>
    <property type="match status" value="1"/>
</dbReference>
<dbReference type="Pfam" id="PF05685">
    <property type="entry name" value="Uma2"/>
    <property type="match status" value="1"/>
</dbReference>
<gene>
    <name evidence="3" type="ORF">OMP40_21455</name>
</gene>
<name>A0A9X4KV45_9BACL</name>
<dbReference type="RefSeq" id="WP_277534403.1">
    <property type="nucleotide sequence ID" value="NZ_JAPDIA010000007.1"/>
</dbReference>
<feature type="region of interest" description="Disordered" evidence="1">
    <location>
        <begin position="1"/>
        <end position="39"/>
    </location>
</feature>
<dbReference type="GO" id="GO:0004519">
    <property type="term" value="F:endonuclease activity"/>
    <property type="evidence" value="ECO:0007669"/>
    <property type="project" value="UniProtKB-KW"/>
</dbReference>